<evidence type="ECO:0000256" key="3">
    <source>
        <dbReference type="ARBA" id="ARBA00022525"/>
    </source>
</evidence>
<dbReference type="GO" id="GO:0005576">
    <property type="term" value="C:extracellular region"/>
    <property type="evidence" value="ECO:0007669"/>
    <property type="project" value="UniProtKB-SubCell"/>
</dbReference>
<evidence type="ECO:0000256" key="2">
    <source>
        <dbReference type="ARBA" id="ARBA00005516"/>
    </source>
</evidence>
<feature type="chain" id="PRO_5018765839" description="Pyroglutamylated RFamide peptide 2" evidence="6">
    <location>
        <begin position="30"/>
        <end position="157"/>
    </location>
</feature>
<proteinExistence type="inferred from homology"/>
<keyword evidence="6" id="KW-0732">Signal</keyword>
<dbReference type="Proteomes" id="UP000261660">
    <property type="component" value="Unplaced"/>
</dbReference>
<evidence type="ECO:0000256" key="1">
    <source>
        <dbReference type="ARBA" id="ARBA00004613"/>
    </source>
</evidence>
<name>A0A3Q3NKH6_9LABR</name>
<keyword evidence="4" id="KW-0027">Amidation</keyword>
<comment type="similarity">
    <text evidence="2">Belongs to the RFamide neuropeptide family.</text>
</comment>
<comment type="subcellular location">
    <subcellularLocation>
        <location evidence="1">Secreted</location>
    </subcellularLocation>
</comment>
<dbReference type="Ensembl" id="ENSLBET00000036885.1">
    <property type="protein sequence ID" value="ENSLBEP00000035385.1"/>
    <property type="gene ID" value="ENSLBEG00000026572.1"/>
</dbReference>
<dbReference type="InParanoid" id="A0A3Q3NKH6"/>
<evidence type="ECO:0000256" key="4">
    <source>
        <dbReference type="ARBA" id="ARBA00022815"/>
    </source>
</evidence>
<evidence type="ECO:0008006" key="9">
    <source>
        <dbReference type="Google" id="ProtNLM"/>
    </source>
</evidence>
<reference evidence="7" key="1">
    <citation type="submission" date="2025-08" db="UniProtKB">
        <authorList>
            <consortium name="Ensembl"/>
        </authorList>
    </citation>
    <scope>IDENTIFICATION</scope>
</reference>
<feature type="signal peptide" evidence="6">
    <location>
        <begin position="1"/>
        <end position="29"/>
    </location>
</feature>
<evidence type="ECO:0000256" key="5">
    <source>
        <dbReference type="SAM" id="MobiDB-lite"/>
    </source>
</evidence>
<feature type="region of interest" description="Disordered" evidence="5">
    <location>
        <begin position="107"/>
        <end position="126"/>
    </location>
</feature>
<dbReference type="InterPro" id="IPR024565">
    <property type="entry name" value="P518"/>
</dbReference>
<keyword evidence="3" id="KW-0964">Secreted</keyword>
<reference evidence="7" key="2">
    <citation type="submission" date="2025-09" db="UniProtKB">
        <authorList>
            <consortium name="Ensembl"/>
        </authorList>
    </citation>
    <scope>IDENTIFICATION</scope>
</reference>
<dbReference type="Pfam" id="PF11109">
    <property type="entry name" value="RFamide_26RFa"/>
    <property type="match status" value="1"/>
</dbReference>
<evidence type="ECO:0000256" key="6">
    <source>
        <dbReference type="SAM" id="SignalP"/>
    </source>
</evidence>
<accession>A0A3Q3NKH6</accession>
<evidence type="ECO:0000313" key="7">
    <source>
        <dbReference type="Ensembl" id="ENSLBEP00000035385.1"/>
    </source>
</evidence>
<dbReference type="AlphaFoldDB" id="A0A3Q3NKH6"/>
<dbReference type="GO" id="GO:0031854">
    <property type="term" value="F:orexigenic neuropeptide QRFP receptor binding"/>
    <property type="evidence" value="ECO:0007669"/>
    <property type="project" value="InterPro"/>
</dbReference>
<evidence type="ECO:0000313" key="8">
    <source>
        <dbReference type="Proteomes" id="UP000261660"/>
    </source>
</evidence>
<protein>
    <recommendedName>
        <fullName evidence="9">Pyroglutamylated RFamide peptide 2</fullName>
    </recommendedName>
</protein>
<sequence>MSPSFHLGVSQLTLLSLTLLLSVPRTVTSYPHSLNALLPREDGQDLESALLQLQVALDDPSMAWLIPPNAPLLGLLEPRREEEERPWEEEVLLRTQRGDLKAQLLSPFPGSHSLESMSYQDGGEDGGKRNDALTFIAGGLQAVSREKGGFGFRFGRK</sequence>
<keyword evidence="8" id="KW-1185">Reference proteome</keyword>
<dbReference type="GeneTree" id="ENSGT00940000176878"/>
<organism evidence="7 8">
    <name type="scientific">Labrus bergylta</name>
    <name type="common">ballan wrasse</name>
    <dbReference type="NCBI Taxonomy" id="56723"/>
    <lineage>
        <taxon>Eukaryota</taxon>
        <taxon>Metazoa</taxon>
        <taxon>Chordata</taxon>
        <taxon>Craniata</taxon>
        <taxon>Vertebrata</taxon>
        <taxon>Euteleostomi</taxon>
        <taxon>Actinopterygii</taxon>
        <taxon>Neopterygii</taxon>
        <taxon>Teleostei</taxon>
        <taxon>Neoteleostei</taxon>
        <taxon>Acanthomorphata</taxon>
        <taxon>Eupercaria</taxon>
        <taxon>Labriformes</taxon>
        <taxon>Labridae</taxon>
        <taxon>Labrus</taxon>
    </lineage>
</organism>